<dbReference type="EMBL" id="JARKHS020031938">
    <property type="protein sequence ID" value="KAK8760756.1"/>
    <property type="molecule type" value="Genomic_DNA"/>
</dbReference>
<protein>
    <submittedName>
        <fullName evidence="1">Uncharacterized protein</fullName>
    </submittedName>
</protein>
<sequence>MQRERRLRGPTATPEDGAVFVDPVRFVAGQEPDVVTVGYNESTSVAAATQWPEPEMGVQIDGNSTITEPEQSA</sequence>
<reference evidence="1 2" key="1">
    <citation type="journal article" date="2023" name="Arcadia Sci">
        <title>De novo assembly of a long-read Amblyomma americanum tick genome.</title>
        <authorList>
            <person name="Chou S."/>
            <person name="Poskanzer K.E."/>
            <person name="Rollins M."/>
            <person name="Thuy-Boun P.S."/>
        </authorList>
    </citation>
    <scope>NUCLEOTIDE SEQUENCE [LARGE SCALE GENOMIC DNA]</scope>
    <source>
        <strain evidence="1">F_SG_1</strain>
        <tissue evidence="1">Salivary glands</tissue>
    </source>
</reference>
<accession>A0AAQ4DE66</accession>
<organism evidence="1 2">
    <name type="scientific">Amblyomma americanum</name>
    <name type="common">Lone star tick</name>
    <dbReference type="NCBI Taxonomy" id="6943"/>
    <lineage>
        <taxon>Eukaryota</taxon>
        <taxon>Metazoa</taxon>
        <taxon>Ecdysozoa</taxon>
        <taxon>Arthropoda</taxon>
        <taxon>Chelicerata</taxon>
        <taxon>Arachnida</taxon>
        <taxon>Acari</taxon>
        <taxon>Parasitiformes</taxon>
        <taxon>Ixodida</taxon>
        <taxon>Ixodoidea</taxon>
        <taxon>Ixodidae</taxon>
        <taxon>Amblyomminae</taxon>
        <taxon>Amblyomma</taxon>
    </lineage>
</organism>
<proteinExistence type="predicted"/>
<keyword evidence="2" id="KW-1185">Reference proteome</keyword>
<evidence type="ECO:0000313" key="1">
    <source>
        <dbReference type="EMBL" id="KAK8760756.1"/>
    </source>
</evidence>
<comment type="caution">
    <text evidence="1">The sequence shown here is derived from an EMBL/GenBank/DDBJ whole genome shotgun (WGS) entry which is preliminary data.</text>
</comment>
<gene>
    <name evidence="1" type="ORF">V5799_027977</name>
</gene>
<evidence type="ECO:0000313" key="2">
    <source>
        <dbReference type="Proteomes" id="UP001321473"/>
    </source>
</evidence>
<dbReference type="Proteomes" id="UP001321473">
    <property type="component" value="Unassembled WGS sequence"/>
</dbReference>
<name>A0AAQ4DE66_AMBAM</name>
<dbReference type="AlphaFoldDB" id="A0AAQ4DE66"/>